<feature type="non-terminal residue" evidence="1">
    <location>
        <position position="103"/>
    </location>
</feature>
<feature type="non-terminal residue" evidence="1">
    <location>
        <position position="1"/>
    </location>
</feature>
<gene>
    <name evidence="1" type="ORF">BU16DRAFT_427512</name>
</gene>
<dbReference type="Proteomes" id="UP000799750">
    <property type="component" value="Unassembled WGS sequence"/>
</dbReference>
<dbReference type="AlphaFoldDB" id="A0A6A6Q915"/>
<dbReference type="PANTHER" id="PTHR28052">
    <property type="entry name" value="UPF0545 PROTEIN C22ORF39"/>
    <property type="match status" value="1"/>
</dbReference>
<proteinExistence type="predicted"/>
<dbReference type="OrthoDB" id="2017405at2759"/>
<accession>A0A6A6Q915</accession>
<evidence type="ECO:0008006" key="3">
    <source>
        <dbReference type="Google" id="ProtNLM"/>
    </source>
</evidence>
<sequence>SPESPSPDSLYPSTMSCSAAFDSAFYCQSLGGKFNDIYRYGELRSCSEHWASFWFCMRSKSLGAEERARKVQEHYREKAARVKAGRSSEDVWEVRGEPVVGAF</sequence>
<keyword evidence="2" id="KW-1185">Reference proteome</keyword>
<organism evidence="1 2">
    <name type="scientific">Lophium mytilinum</name>
    <dbReference type="NCBI Taxonomy" id="390894"/>
    <lineage>
        <taxon>Eukaryota</taxon>
        <taxon>Fungi</taxon>
        <taxon>Dikarya</taxon>
        <taxon>Ascomycota</taxon>
        <taxon>Pezizomycotina</taxon>
        <taxon>Dothideomycetes</taxon>
        <taxon>Pleosporomycetidae</taxon>
        <taxon>Mytilinidiales</taxon>
        <taxon>Mytilinidiaceae</taxon>
        <taxon>Lophium</taxon>
    </lineage>
</organism>
<evidence type="ECO:0000313" key="1">
    <source>
        <dbReference type="EMBL" id="KAF2488494.1"/>
    </source>
</evidence>
<protein>
    <recommendedName>
        <fullName evidence="3">Early meiotic induction protein 1</fullName>
    </recommendedName>
</protein>
<dbReference type="EMBL" id="MU004203">
    <property type="protein sequence ID" value="KAF2488494.1"/>
    <property type="molecule type" value="Genomic_DNA"/>
</dbReference>
<dbReference type="InterPro" id="IPR021475">
    <property type="entry name" value="Pants/Emi1-like"/>
</dbReference>
<evidence type="ECO:0000313" key="2">
    <source>
        <dbReference type="Proteomes" id="UP000799750"/>
    </source>
</evidence>
<dbReference type="PANTHER" id="PTHR28052:SF1">
    <property type="entry name" value="UPF0545 PROTEIN C22ORF39"/>
    <property type="match status" value="1"/>
</dbReference>
<reference evidence="1" key="1">
    <citation type="journal article" date="2020" name="Stud. Mycol.">
        <title>101 Dothideomycetes genomes: a test case for predicting lifestyles and emergence of pathogens.</title>
        <authorList>
            <person name="Haridas S."/>
            <person name="Albert R."/>
            <person name="Binder M."/>
            <person name="Bloem J."/>
            <person name="Labutti K."/>
            <person name="Salamov A."/>
            <person name="Andreopoulos B."/>
            <person name="Baker S."/>
            <person name="Barry K."/>
            <person name="Bills G."/>
            <person name="Bluhm B."/>
            <person name="Cannon C."/>
            <person name="Castanera R."/>
            <person name="Culley D."/>
            <person name="Daum C."/>
            <person name="Ezra D."/>
            <person name="Gonzalez J."/>
            <person name="Henrissat B."/>
            <person name="Kuo A."/>
            <person name="Liang C."/>
            <person name="Lipzen A."/>
            <person name="Lutzoni F."/>
            <person name="Magnuson J."/>
            <person name="Mondo S."/>
            <person name="Nolan M."/>
            <person name="Ohm R."/>
            <person name="Pangilinan J."/>
            <person name="Park H.-J."/>
            <person name="Ramirez L."/>
            <person name="Alfaro M."/>
            <person name="Sun H."/>
            <person name="Tritt A."/>
            <person name="Yoshinaga Y."/>
            <person name="Zwiers L.-H."/>
            <person name="Turgeon B."/>
            <person name="Goodwin S."/>
            <person name="Spatafora J."/>
            <person name="Crous P."/>
            <person name="Grigoriev I."/>
        </authorList>
    </citation>
    <scope>NUCLEOTIDE SEQUENCE</scope>
    <source>
        <strain evidence="1">CBS 269.34</strain>
    </source>
</reference>
<name>A0A6A6Q915_9PEZI</name>
<dbReference type="Pfam" id="PF11326">
    <property type="entry name" value="PANTS-like"/>
    <property type="match status" value="1"/>
</dbReference>